<reference evidence="1 2" key="1">
    <citation type="submission" date="2019-09" db="EMBL/GenBank/DDBJ databases">
        <authorList>
            <person name="Chandra G."/>
            <person name="Truman W A."/>
        </authorList>
    </citation>
    <scope>NUCLEOTIDE SEQUENCE [LARGE SCALE GENOMIC DNA]</scope>
    <source>
        <strain evidence="1">PS718</strain>
    </source>
</reference>
<organism evidence="1 2">
    <name type="scientific">Pseudomonas fluorescens</name>
    <dbReference type="NCBI Taxonomy" id="294"/>
    <lineage>
        <taxon>Bacteria</taxon>
        <taxon>Pseudomonadati</taxon>
        <taxon>Pseudomonadota</taxon>
        <taxon>Gammaproteobacteria</taxon>
        <taxon>Pseudomonadales</taxon>
        <taxon>Pseudomonadaceae</taxon>
        <taxon>Pseudomonas</taxon>
    </lineage>
</organism>
<gene>
    <name evidence="1" type="ORF">PS718_01958</name>
</gene>
<name>A0A5E7C7G0_PSEFL</name>
<dbReference type="EMBL" id="CABVHX010000006">
    <property type="protein sequence ID" value="VVN91801.1"/>
    <property type="molecule type" value="Genomic_DNA"/>
</dbReference>
<dbReference type="Proteomes" id="UP000325375">
    <property type="component" value="Unassembled WGS sequence"/>
</dbReference>
<proteinExistence type="predicted"/>
<evidence type="ECO:0000313" key="1">
    <source>
        <dbReference type="EMBL" id="VVN91801.1"/>
    </source>
</evidence>
<accession>A0A5E7C7G0</accession>
<dbReference type="AlphaFoldDB" id="A0A5E7C7G0"/>
<sequence>MFDEQIGISRIEVKLDSTRSGQHKVLYANGRMQVRVLVLLHGIDNNGDGASLYGHPALQTLRLIAYNGARALEGDWQVSVQENRYNHEMSGGVSHLTEVAKVTDNRISSNLDPVQIFEFWVSATKTGIMEVAAEIVMNEEVLRSNGLGFDSSVTLEAIPPKEYSLSDFSVSKYGDQERRDRYDWIQTYHIALHAEGRQISLLDWYSSEVRLAYYDSDTAVQVYVSGNIPDTEDNRRCFYGYMAPMYKRSATFRSPRLGYMTVPVNKVAGRLTLIQYISADSQEGGENKNGFEFAVFDEFGTEHRLCLEGDKEQRTFILVKSKRPMQQFWSR</sequence>
<protein>
    <submittedName>
        <fullName evidence="1">Uncharacterized protein</fullName>
    </submittedName>
</protein>
<evidence type="ECO:0000313" key="2">
    <source>
        <dbReference type="Proteomes" id="UP000325375"/>
    </source>
</evidence>
<dbReference type="RefSeq" id="WP_150602640.1">
    <property type="nucleotide sequence ID" value="NZ_CABVHX010000006.1"/>
</dbReference>